<dbReference type="NCBIfam" id="TIGR00254">
    <property type="entry name" value="GGDEF"/>
    <property type="match status" value="1"/>
</dbReference>
<dbReference type="InterPro" id="IPR050469">
    <property type="entry name" value="Diguanylate_Cyclase"/>
</dbReference>
<dbReference type="AlphaFoldDB" id="A0A2R4W197"/>
<dbReference type="InterPro" id="IPR043128">
    <property type="entry name" value="Rev_trsase/Diguanyl_cyclase"/>
</dbReference>
<protein>
    <recommendedName>
        <fullName evidence="1">diguanylate cyclase</fullName>
        <ecNumber evidence="1">2.7.7.65</ecNumber>
    </recommendedName>
</protein>
<comment type="catalytic activity">
    <reaction evidence="2">
        <text>2 GTP = 3',3'-c-di-GMP + 2 diphosphate</text>
        <dbReference type="Rhea" id="RHEA:24898"/>
        <dbReference type="ChEBI" id="CHEBI:33019"/>
        <dbReference type="ChEBI" id="CHEBI:37565"/>
        <dbReference type="ChEBI" id="CHEBI:58805"/>
        <dbReference type="EC" id="2.7.7.65"/>
    </reaction>
</comment>
<evidence type="ECO:0000256" key="1">
    <source>
        <dbReference type="ARBA" id="ARBA00012528"/>
    </source>
</evidence>
<dbReference type="EC" id="2.7.7.65" evidence="1"/>
<reference evidence="4 5" key="1">
    <citation type="submission" date="2017-04" db="EMBL/GenBank/DDBJ databases">
        <title>Genomic insights into metabolism of Thermodesulfobium acidiphilum.</title>
        <authorList>
            <person name="Toshchakov S.V."/>
            <person name="Frolov E.N."/>
            <person name="Kublanov I.V."/>
            <person name="Samarov N.I."/>
            <person name="Novikov A."/>
            <person name="Lebedinsky A.V."/>
            <person name="Bonch-Osmolovskaya E.A."/>
            <person name="Chernyh N.A."/>
        </authorList>
    </citation>
    <scope>NUCLEOTIDE SEQUENCE [LARGE SCALE GENOMIC DNA]</scope>
    <source>
        <strain evidence="4 5">3127-1</strain>
    </source>
</reference>
<dbReference type="InterPro" id="IPR029787">
    <property type="entry name" value="Nucleotide_cyclase"/>
</dbReference>
<dbReference type="Pfam" id="PF00990">
    <property type="entry name" value="GGDEF"/>
    <property type="match status" value="1"/>
</dbReference>
<organism evidence="4 5">
    <name type="scientific">Thermodesulfobium acidiphilum</name>
    <dbReference type="NCBI Taxonomy" id="1794699"/>
    <lineage>
        <taxon>Bacteria</taxon>
        <taxon>Pseudomonadati</taxon>
        <taxon>Thermodesulfobiota</taxon>
        <taxon>Thermodesulfobiia</taxon>
        <taxon>Thermodesulfobiales</taxon>
        <taxon>Thermodesulfobiaceae</taxon>
        <taxon>Thermodesulfobium</taxon>
    </lineage>
</organism>
<evidence type="ECO:0000259" key="3">
    <source>
        <dbReference type="PROSITE" id="PS50887"/>
    </source>
</evidence>
<dbReference type="GO" id="GO:1902201">
    <property type="term" value="P:negative regulation of bacterial-type flagellum-dependent cell motility"/>
    <property type="evidence" value="ECO:0007669"/>
    <property type="project" value="TreeGrafter"/>
</dbReference>
<dbReference type="GO" id="GO:0005886">
    <property type="term" value="C:plasma membrane"/>
    <property type="evidence" value="ECO:0007669"/>
    <property type="project" value="TreeGrafter"/>
</dbReference>
<dbReference type="GO" id="GO:0043709">
    <property type="term" value="P:cell adhesion involved in single-species biofilm formation"/>
    <property type="evidence" value="ECO:0007669"/>
    <property type="project" value="TreeGrafter"/>
</dbReference>
<sequence>MDPVGVFVFDVDGMKLINDSLGHQAGDKALQGMAKILRKTFRKSDIVCRVGGDEFAILIPHASFNLMQILLERVKSIYLELKDKFDVPLYFSIGYSIGNTRDEEFENIFKRADISMYSNKFSKRNESYEKILKSIH</sequence>
<dbReference type="KEGG" id="taci:TDSAC_1102"/>
<proteinExistence type="predicted"/>
<feature type="domain" description="GGDEF" evidence="3">
    <location>
        <begin position="2"/>
        <end position="132"/>
    </location>
</feature>
<name>A0A2R4W197_THEAF</name>
<dbReference type="EMBL" id="CP020921">
    <property type="protein sequence ID" value="AWB10448.1"/>
    <property type="molecule type" value="Genomic_DNA"/>
</dbReference>
<evidence type="ECO:0000313" key="5">
    <source>
        <dbReference type="Proteomes" id="UP000244792"/>
    </source>
</evidence>
<evidence type="ECO:0000256" key="2">
    <source>
        <dbReference type="ARBA" id="ARBA00034247"/>
    </source>
</evidence>
<dbReference type="Gene3D" id="3.30.70.270">
    <property type="match status" value="1"/>
</dbReference>
<dbReference type="CDD" id="cd01949">
    <property type="entry name" value="GGDEF"/>
    <property type="match status" value="1"/>
</dbReference>
<gene>
    <name evidence="4" type="ORF">TDSAC_1102</name>
</gene>
<dbReference type="PROSITE" id="PS50887">
    <property type="entry name" value="GGDEF"/>
    <property type="match status" value="1"/>
</dbReference>
<dbReference type="Proteomes" id="UP000244792">
    <property type="component" value="Chromosome"/>
</dbReference>
<dbReference type="InterPro" id="IPR000160">
    <property type="entry name" value="GGDEF_dom"/>
</dbReference>
<dbReference type="PANTHER" id="PTHR45138:SF9">
    <property type="entry name" value="DIGUANYLATE CYCLASE DGCM-RELATED"/>
    <property type="match status" value="1"/>
</dbReference>
<dbReference type="SMART" id="SM00267">
    <property type="entry name" value="GGDEF"/>
    <property type="match status" value="1"/>
</dbReference>
<keyword evidence="5" id="KW-1185">Reference proteome</keyword>
<evidence type="ECO:0000313" key="4">
    <source>
        <dbReference type="EMBL" id="AWB10448.1"/>
    </source>
</evidence>
<dbReference type="PANTHER" id="PTHR45138">
    <property type="entry name" value="REGULATORY COMPONENTS OF SENSORY TRANSDUCTION SYSTEM"/>
    <property type="match status" value="1"/>
</dbReference>
<dbReference type="GO" id="GO:0052621">
    <property type="term" value="F:diguanylate cyclase activity"/>
    <property type="evidence" value="ECO:0007669"/>
    <property type="project" value="UniProtKB-EC"/>
</dbReference>
<dbReference type="SUPFAM" id="SSF55073">
    <property type="entry name" value="Nucleotide cyclase"/>
    <property type="match status" value="1"/>
</dbReference>
<accession>A0A2R4W197</accession>